<evidence type="ECO:0000313" key="5">
    <source>
        <dbReference type="Proteomes" id="UP001071230"/>
    </source>
</evidence>
<dbReference type="PANTHER" id="PTHR33169">
    <property type="entry name" value="PADR-FAMILY TRANSCRIPTIONAL REGULATOR"/>
    <property type="match status" value="1"/>
</dbReference>
<dbReference type="SUPFAM" id="SSF46785">
    <property type="entry name" value="Winged helix' DNA-binding domain"/>
    <property type="match status" value="1"/>
</dbReference>
<dbReference type="PANTHER" id="PTHR33169:SF14">
    <property type="entry name" value="TRANSCRIPTIONAL REGULATOR RV3488"/>
    <property type="match status" value="1"/>
</dbReference>
<evidence type="ECO:0000313" key="3">
    <source>
        <dbReference type="EMBL" id="CAA7599657.1"/>
    </source>
</evidence>
<dbReference type="RefSeq" id="WP_240983435.1">
    <property type="nucleotide sequence ID" value="NZ_CDGJ01000019.1"/>
</dbReference>
<feature type="region of interest" description="Disordered" evidence="1">
    <location>
        <begin position="115"/>
        <end position="207"/>
    </location>
</feature>
<dbReference type="EMBL" id="LR746496">
    <property type="protein sequence ID" value="CAA7599657.1"/>
    <property type="molecule type" value="Genomic_DNA"/>
</dbReference>
<dbReference type="Proteomes" id="UP000836597">
    <property type="component" value="Chromosome"/>
</dbReference>
<evidence type="ECO:0000313" key="4">
    <source>
        <dbReference type="EMBL" id="CEJ06209.1"/>
    </source>
</evidence>
<feature type="domain" description="Transcription regulator PadR N-terminal" evidence="2">
    <location>
        <begin position="15"/>
        <end position="88"/>
    </location>
</feature>
<dbReference type="InterPro" id="IPR036390">
    <property type="entry name" value="WH_DNA-bd_sf"/>
</dbReference>
<dbReference type="InterPro" id="IPR005149">
    <property type="entry name" value="Tscrpt_reg_PadR_N"/>
</dbReference>
<dbReference type="AlphaFoldDB" id="A0A8S0XUR5"/>
<protein>
    <submittedName>
        <fullName evidence="3">Transcriptional regulator PadR-like family</fullName>
    </submittedName>
</protein>
<gene>
    <name evidence="3" type="ORF">DEACI_0283</name>
    <name evidence="4" type="ORF">DEACI_0656</name>
</gene>
<dbReference type="Pfam" id="PF03551">
    <property type="entry name" value="PadR"/>
    <property type="match status" value="1"/>
</dbReference>
<feature type="compositionally biased region" description="Basic and acidic residues" evidence="1">
    <location>
        <begin position="140"/>
        <end position="167"/>
    </location>
</feature>
<keyword evidence="5" id="KW-1185">Reference proteome</keyword>
<dbReference type="Gene3D" id="1.10.10.10">
    <property type="entry name" value="Winged helix-like DNA-binding domain superfamily/Winged helix DNA-binding domain"/>
    <property type="match status" value="1"/>
</dbReference>
<organism evidence="3">
    <name type="scientific">Acididesulfobacillus acetoxydans</name>
    <dbReference type="NCBI Taxonomy" id="1561005"/>
    <lineage>
        <taxon>Bacteria</taxon>
        <taxon>Bacillati</taxon>
        <taxon>Bacillota</taxon>
        <taxon>Clostridia</taxon>
        <taxon>Eubacteriales</taxon>
        <taxon>Peptococcaceae</taxon>
        <taxon>Acididesulfobacillus</taxon>
    </lineage>
</organism>
<sequence>MRKKEHTSRHAPAFILLFLARGCDYGGSLLAAMQQEMPHFFGDSATTYRTLRSLEKEECIVSQWKVQTAGRPKRIYSLTPKGWERLEEYAADIQMRLENFRFFQSSLAAARRARPRVTADSASAPAGTVPERGTPALETAPERDTPTPETAPERDTPTPETALERDAFTAFETAPPAGAPEVSKTAPGTKARAVNGTGLEIQPEAKT</sequence>
<evidence type="ECO:0000256" key="1">
    <source>
        <dbReference type="SAM" id="MobiDB-lite"/>
    </source>
</evidence>
<dbReference type="KEGG" id="aacx:DEACI_0283"/>
<dbReference type="EMBL" id="CDGJ01000019">
    <property type="protein sequence ID" value="CEJ06209.1"/>
    <property type="molecule type" value="Genomic_DNA"/>
</dbReference>
<dbReference type="InterPro" id="IPR036388">
    <property type="entry name" value="WH-like_DNA-bd_sf"/>
</dbReference>
<reference evidence="4" key="1">
    <citation type="submission" date="2014-11" db="EMBL/GenBank/DDBJ databases">
        <authorList>
            <person name="Hornung B.V."/>
        </authorList>
    </citation>
    <scope>NUCLEOTIDE SEQUENCE</scope>
    <source>
        <strain evidence="4">INE</strain>
    </source>
</reference>
<accession>A0A8S0XUR5</accession>
<dbReference type="Proteomes" id="UP001071230">
    <property type="component" value="Unassembled WGS sequence"/>
</dbReference>
<dbReference type="InterPro" id="IPR052509">
    <property type="entry name" value="Metal_resp_DNA-bind_regulator"/>
</dbReference>
<name>A0A8S0XUR5_9FIRM</name>
<reference evidence="3" key="2">
    <citation type="submission" date="2020-01" db="EMBL/GenBank/DDBJ databases">
        <authorList>
            <person name="Hornung B."/>
        </authorList>
    </citation>
    <scope>NUCLEOTIDE SEQUENCE</scope>
    <source>
        <strain evidence="3">PacBioINE</strain>
    </source>
</reference>
<evidence type="ECO:0000259" key="2">
    <source>
        <dbReference type="Pfam" id="PF03551"/>
    </source>
</evidence>
<proteinExistence type="predicted"/>